<dbReference type="EMBL" id="BNED01000005">
    <property type="protein sequence ID" value="GHI78253.1"/>
    <property type="molecule type" value="Genomic_DNA"/>
</dbReference>
<name>A0ABQ3TD07_9ACTN</name>
<dbReference type="Proteomes" id="UP000608522">
    <property type="component" value="Unassembled WGS sequence"/>
</dbReference>
<sequence length="62" mass="6760">MRTPHLAHAAPADRLDEPVPARQHGAPTCLLFHEIPPLSALQARLRSPEGLPEPPGRRKTAL</sequence>
<reference evidence="3" key="1">
    <citation type="submission" date="2023-07" db="EMBL/GenBank/DDBJ databases">
        <title>Whole genome shotgun sequence of Streptomyces spororaveus NBRC 15456.</title>
        <authorList>
            <person name="Komaki H."/>
            <person name="Tamura T."/>
        </authorList>
    </citation>
    <scope>NUCLEOTIDE SEQUENCE [LARGE SCALE GENOMIC DNA]</scope>
    <source>
        <strain evidence="3">NBRC 15456</strain>
    </source>
</reference>
<evidence type="ECO:0000256" key="1">
    <source>
        <dbReference type="SAM" id="MobiDB-lite"/>
    </source>
</evidence>
<accession>A0ABQ3TD07</accession>
<evidence type="ECO:0000313" key="2">
    <source>
        <dbReference type="EMBL" id="GHI78253.1"/>
    </source>
</evidence>
<evidence type="ECO:0000313" key="3">
    <source>
        <dbReference type="Proteomes" id="UP000608522"/>
    </source>
</evidence>
<protein>
    <submittedName>
        <fullName evidence="2">Uncharacterized protein</fullName>
    </submittedName>
</protein>
<comment type="caution">
    <text evidence="2">The sequence shown here is derived from an EMBL/GenBank/DDBJ whole genome shotgun (WGS) entry which is preliminary data.</text>
</comment>
<feature type="region of interest" description="Disordered" evidence="1">
    <location>
        <begin position="1"/>
        <end position="23"/>
    </location>
</feature>
<gene>
    <name evidence="2" type="ORF">Sspor_38140</name>
</gene>
<keyword evidence="3" id="KW-1185">Reference proteome</keyword>
<organism evidence="2 3">
    <name type="scientific">Streptomyces spororaveus</name>
    <dbReference type="NCBI Taxonomy" id="284039"/>
    <lineage>
        <taxon>Bacteria</taxon>
        <taxon>Bacillati</taxon>
        <taxon>Actinomycetota</taxon>
        <taxon>Actinomycetes</taxon>
        <taxon>Kitasatosporales</taxon>
        <taxon>Streptomycetaceae</taxon>
        <taxon>Streptomyces</taxon>
    </lineage>
</organism>
<proteinExistence type="predicted"/>